<comment type="subcellular location">
    <subcellularLocation>
        <location evidence="1 6">Nucleus</location>
    </subcellularLocation>
</comment>
<feature type="region of interest" description="Disordered" evidence="7">
    <location>
        <begin position="183"/>
        <end position="211"/>
    </location>
</feature>
<reference evidence="9" key="1">
    <citation type="submission" date="2023-08" db="EMBL/GenBank/DDBJ databases">
        <title>Black Yeasts Isolated from many extreme environments.</title>
        <authorList>
            <person name="Coleine C."/>
            <person name="Stajich J.E."/>
            <person name="Selbmann L."/>
        </authorList>
    </citation>
    <scope>NUCLEOTIDE SEQUENCE</scope>
    <source>
        <strain evidence="9">CCFEE 5401</strain>
    </source>
</reference>
<keyword evidence="5 6" id="KW-0131">Cell cycle</keyword>
<comment type="caution">
    <text evidence="9">The sequence shown here is derived from an EMBL/GenBank/DDBJ whole genome shotgun (WGS) entry which is preliminary data.</text>
</comment>
<evidence type="ECO:0000256" key="4">
    <source>
        <dbReference type="ARBA" id="ARBA00023242"/>
    </source>
</evidence>
<feature type="region of interest" description="Disordered" evidence="7">
    <location>
        <begin position="602"/>
        <end position="648"/>
    </location>
</feature>
<accession>A0AAN7TMZ7</accession>
<feature type="domain" description="Sister chromatid cohesion C-terminal" evidence="8">
    <location>
        <begin position="1409"/>
        <end position="1595"/>
    </location>
</feature>
<evidence type="ECO:0000259" key="8">
    <source>
        <dbReference type="Pfam" id="PF12830"/>
    </source>
</evidence>
<keyword evidence="4 6" id="KW-0539">Nucleus</keyword>
<dbReference type="GO" id="GO:0061775">
    <property type="term" value="F:cohesin loader activity"/>
    <property type="evidence" value="ECO:0007669"/>
    <property type="project" value="InterPro"/>
</dbReference>
<dbReference type="PANTHER" id="PTHR21704:SF18">
    <property type="entry name" value="NIPPED-B-LIKE PROTEIN"/>
    <property type="match status" value="1"/>
</dbReference>
<feature type="compositionally biased region" description="Basic and acidic residues" evidence="7">
    <location>
        <begin position="194"/>
        <end position="207"/>
    </location>
</feature>
<dbReference type="Gene3D" id="1.25.10.10">
    <property type="entry name" value="Leucine-rich Repeat Variant"/>
    <property type="match status" value="1"/>
</dbReference>
<dbReference type="GO" id="GO:0034087">
    <property type="term" value="P:establishment of mitotic sister chromatid cohesion"/>
    <property type="evidence" value="ECO:0007669"/>
    <property type="project" value="TreeGrafter"/>
</dbReference>
<dbReference type="EMBL" id="JAVRRL010000005">
    <property type="protein sequence ID" value="KAK5117342.1"/>
    <property type="molecule type" value="Genomic_DNA"/>
</dbReference>
<name>A0AAN7TMZ7_9PEZI</name>
<proteinExistence type="inferred from homology"/>
<feature type="compositionally biased region" description="Acidic residues" evidence="7">
    <location>
        <begin position="609"/>
        <end position="632"/>
    </location>
</feature>
<gene>
    <name evidence="9" type="ORF">LTR62_005959</name>
</gene>
<comment type="similarity">
    <text evidence="2 6">Belongs to the SCC2/Nipped-B family.</text>
</comment>
<evidence type="ECO:0000256" key="5">
    <source>
        <dbReference type="ARBA" id="ARBA00023306"/>
    </source>
</evidence>
<sequence length="1799" mass="197383">MDGDRNGHAEGGSLGKNVYGTVLGVKSRLRVPTVHEALPYTPFSSIIPFSPDVIPAPVALPKPSPTYFQELPDVISAQDTIRLLSQGATSAEKASERYQQTVRDVQKLLEPTSLSQFSFKKRPSQSRAQDLSERKVPPPRLSALARMVLDTTDVSYRYLTPDSPGAPAKTERGAESATAKVFLPTPNSGLESTPKGHTDVSTHRDHLPSGSQRSHIVIVPNYLTPAQRAEYQWVPSDKSDSHTPSKAQQSKVAGGQRAVSIDQKQKGELAVQALQTLLADIFEAEDHLQPDTTGLVSSAALSLLTLQETDEGPRFVLEAEGQSRLDSAFQKVVANGRLDAISLQDLTRIQRLCGVAVAVVEMTSLRIGEEWSEQDGEEWGQRLVLAERSMNAARTLLRVMGAGANIKELQSEDCLRSILAAVRTILEDCLVPIAEMRYSSEEKIRGVKGEPQADATFVVARAQRPILHSTLNATSKTLRMLGDFLVKTDVDESSLSVVEAFCTLLIFADNASNERDSIFGVQNVETARRATMDILAKVFAKYAHQRQWIVDSLLTSLDKLPATKQSARQYRLPDAKPIQLVSALLMRLVQTCATYGGEALRGKSKAMDAEGDDENSDLEASEEDESDDDDSEDNKSSPTKVRKPPQNLVSLVKPLHDDAQTYATYIVRSLLNRALASSKSSDEPYRKLLDIFTEDFLNVLGSSDWPAAEMILRALVSLMVNVIEDSKYPVPARTLALEILGTIASGMIELRLVTSRTSRFIESDDPDSSQNLARLVQQLESDDLDTATLAGFEGPYRKVIEYLQARGLDDAQLRSAHGHYLMQWAMLVCGGRDSSVSSDASGSITSCKQLDGVLRNMIMDHNWLEEHHEYARPSTAEGRLAAVVVTLGSKLFRAFNRISNVLLTAMSSEQARVQSRALKSVTMLLEKDPSLLDRNNNVFEHISRCLGNRSPLVRESAVMLIADCVKMRPSLMKSVYSDIICRTQDASTTVRKRATKLLKDFYLATESATMRSAIAEAIIVSISDSEESVAKLARQTIDEIWFAPFLGLQLDGNDSVTVRLRYGAQTSLLIQSVDKSEATANILELLIRQLITEGQESQSHTAVCRNLVRMLADGIVDNSDLPSKPEQPAILQCMDVFARAGPNLFTAAQLERLEQFTKNLVTSDDLESFSAAVSILRHTLPHQSTLKNLFLQNLQQALLRSINKLPKSQLPEVAACLWTITKLEGDTLPLSRLVKSVLKGLYDLRSTQFDTQPKPLMVKAAKLMSIAGNFGKHCDFEDDFGTFADFKEAFPWYQGNTVAGLFVEVVCPYTSPMQPTDLRQASLDALCMVCQAAPRMLLRQDVVTAFDLVFKQKDSNLEGALLTGLDGFFSAGESNQGQTDVPALGGGAVTGTARLGKTYVATDQDGASTSIARRFVPQILRLALSSSPDSTSAFIASKIIVSINRQGLVHPKESGPALVALETCRDPAISNMAYAEHKAQHSKHESLFDKEYMRAVQQAYEYQRDVFHDGLGYVGQPPISKLHLMWEVLKTGKAQVRKKFLGNLAAKLDFEVPTQGTADTLSSHLGFVRFSTGNLALFDYERAEELLQLLAALDKTFAATGSTVAQAIEGEILGHLMDAVAGSEANFDMTSDTVRAELVASAVDPKRLYQLSVAAQICSVIWETRSFIRRVWNLQKYLNKPKNAAKESNRTSSRATNAPALTETYLKRIADLMTTDGTIETYRAICAAFVNELMSVDSEIKVNTEDEEQAMHEHGYDTPSEGTSRKSPSLPPSGGGRKRKSLSAAGTPRKKGRPSIGQT</sequence>
<keyword evidence="3 6" id="KW-0677">Repeat</keyword>
<protein>
    <recommendedName>
        <fullName evidence="6">Sister chromatid cohesion protein</fullName>
    </recommendedName>
</protein>
<dbReference type="InterPro" id="IPR011989">
    <property type="entry name" value="ARM-like"/>
</dbReference>
<dbReference type="GO" id="GO:0071169">
    <property type="term" value="P:establishment of protein localization to chromatin"/>
    <property type="evidence" value="ECO:0007669"/>
    <property type="project" value="TreeGrafter"/>
</dbReference>
<dbReference type="Proteomes" id="UP001310890">
    <property type="component" value="Unassembled WGS sequence"/>
</dbReference>
<dbReference type="GO" id="GO:0140588">
    <property type="term" value="P:chromatin looping"/>
    <property type="evidence" value="ECO:0007669"/>
    <property type="project" value="InterPro"/>
</dbReference>
<dbReference type="Pfam" id="PF12765">
    <property type="entry name" value="Cohesin_HEAT"/>
    <property type="match status" value="1"/>
</dbReference>
<feature type="region of interest" description="Disordered" evidence="7">
    <location>
        <begin position="116"/>
        <end position="137"/>
    </location>
</feature>
<evidence type="ECO:0000256" key="3">
    <source>
        <dbReference type="ARBA" id="ARBA00022737"/>
    </source>
</evidence>
<dbReference type="GO" id="GO:1990414">
    <property type="term" value="P:replication-born double-strand break repair via sister chromatid exchange"/>
    <property type="evidence" value="ECO:0007669"/>
    <property type="project" value="TreeGrafter"/>
</dbReference>
<dbReference type="Pfam" id="PF12830">
    <property type="entry name" value="Nipped-B_C"/>
    <property type="match status" value="1"/>
</dbReference>
<feature type="region of interest" description="Disordered" evidence="7">
    <location>
        <begin position="235"/>
        <end position="258"/>
    </location>
</feature>
<evidence type="ECO:0000313" key="10">
    <source>
        <dbReference type="Proteomes" id="UP001310890"/>
    </source>
</evidence>
<evidence type="ECO:0000313" key="9">
    <source>
        <dbReference type="EMBL" id="KAK5117342.1"/>
    </source>
</evidence>
<dbReference type="CDD" id="cd23958">
    <property type="entry name" value="SCC2"/>
    <property type="match status" value="1"/>
</dbReference>
<dbReference type="InterPro" id="IPR024986">
    <property type="entry name" value="Nipped-B_C"/>
</dbReference>
<dbReference type="InterPro" id="IPR016024">
    <property type="entry name" value="ARM-type_fold"/>
</dbReference>
<evidence type="ECO:0000256" key="2">
    <source>
        <dbReference type="ARBA" id="ARBA00009252"/>
    </source>
</evidence>
<dbReference type="InterPro" id="IPR026003">
    <property type="entry name" value="Cohesin_HEAT"/>
</dbReference>
<dbReference type="PANTHER" id="PTHR21704">
    <property type="entry name" value="NIPPED-B-LIKE PROTEIN DELANGIN SCC2-RELATED"/>
    <property type="match status" value="1"/>
</dbReference>
<feature type="compositionally biased region" description="Basic and acidic residues" evidence="7">
    <location>
        <begin position="1747"/>
        <end position="1756"/>
    </location>
</feature>
<evidence type="ECO:0000256" key="1">
    <source>
        <dbReference type="ARBA" id="ARBA00004123"/>
    </source>
</evidence>
<dbReference type="InterPro" id="IPR033031">
    <property type="entry name" value="Scc2/Nipped-B"/>
</dbReference>
<dbReference type="SUPFAM" id="SSF48371">
    <property type="entry name" value="ARM repeat"/>
    <property type="match status" value="1"/>
</dbReference>
<evidence type="ECO:0000256" key="6">
    <source>
        <dbReference type="RuleBase" id="RU364107"/>
    </source>
</evidence>
<organism evidence="9 10">
    <name type="scientific">Meristemomyces frigidus</name>
    <dbReference type="NCBI Taxonomy" id="1508187"/>
    <lineage>
        <taxon>Eukaryota</taxon>
        <taxon>Fungi</taxon>
        <taxon>Dikarya</taxon>
        <taxon>Ascomycota</taxon>
        <taxon>Pezizomycotina</taxon>
        <taxon>Dothideomycetes</taxon>
        <taxon>Dothideomycetidae</taxon>
        <taxon>Mycosphaerellales</taxon>
        <taxon>Teratosphaeriaceae</taxon>
        <taxon>Meristemomyces</taxon>
    </lineage>
</organism>
<dbReference type="GO" id="GO:0090694">
    <property type="term" value="C:Scc2-Scc4 cohesin loading complex"/>
    <property type="evidence" value="ECO:0007669"/>
    <property type="project" value="TreeGrafter"/>
</dbReference>
<dbReference type="GO" id="GO:0003682">
    <property type="term" value="F:chromatin binding"/>
    <property type="evidence" value="ECO:0007669"/>
    <property type="project" value="TreeGrafter"/>
</dbReference>
<feature type="region of interest" description="Disordered" evidence="7">
    <location>
        <begin position="1747"/>
        <end position="1799"/>
    </location>
</feature>
<dbReference type="GO" id="GO:0010468">
    <property type="term" value="P:regulation of gene expression"/>
    <property type="evidence" value="ECO:0007669"/>
    <property type="project" value="InterPro"/>
</dbReference>
<evidence type="ECO:0000256" key="7">
    <source>
        <dbReference type="SAM" id="MobiDB-lite"/>
    </source>
</evidence>